<protein>
    <recommendedName>
        <fullName evidence="3">Amidohydrolase-related domain-containing protein</fullName>
    </recommendedName>
</protein>
<dbReference type="PANTHER" id="PTHR32027">
    <property type="entry name" value="CYTOSINE DEAMINASE"/>
    <property type="match status" value="1"/>
</dbReference>
<organism evidence="1 2">
    <name type="scientific">Candidatus Abawacabacteria bacterium RBG_16_42_10</name>
    <dbReference type="NCBI Taxonomy" id="1817814"/>
    <lineage>
        <taxon>Bacteria</taxon>
        <taxon>Candidatus Abawacaibacteriota</taxon>
    </lineage>
</organism>
<dbReference type="PANTHER" id="PTHR32027:SF0">
    <property type="entry name" value="CYTOSINE DEAMINASE"/>
    <property type="match status" value="1"/>
</dbReference>
<dbReference type="GO" id="GO:0016814">
    <property type="term" value="F:hydrolase activity, acting on carbon-nitrogen (but not peptide) bonds, in cyclic amidines"/>
    <property type="evidence" value="ECO:0007669"/>
    <property type="project" value="TreeGrafter"/>
</dbReference>
<gene>
    <name evidence="1" type="ORF">A2V81_05370</name>
</gene>
<dbReference type="AlphaFoldDB" id="A0A1F4XJ07"/>
<sequence length="366" mass="41154">MLESVKRLGGFENAHTHFDRASTLQRKYLEHKGIDPVQGSSTLTLKDKQNLTGELHKGAAYTREDLYARMEREVIKQILMDTRSVTSFVDATPDLEEKGLIAINVAEELREKYKEQIAFQIAVSPIFGFKDEKAGRWEVYREAAQKAQVLGGLPEKDDAPDRIGYDEHIKRLLQLGIELHKEVHLQVDQANDPREKGTETIIQAVRWLGSPKIDNNDNSPTVWSIHAISPSGYDDKRFYEMVENLIKYNIGVICCPNAALSMRQLRPIVTPTHNSIARVLEMAEAGVRVKIGTDNICDVYIPSGDGSILTEVRTLSNAVRFYVPDIMAKLGAGKPLNETDKKTIRGTLHTDKESFVALEKELQASR</sequence>
<dbReference type="Gene3D" id="3.20.20.140">
    <property type="entry name" value="Metal-dependent hydrolases"/>
    <property type="match status" value="1"/>
</dbReference>
<evidence type="ECO:0008006" key="3">
    <source>
        <dbReference type="Google" id="ProtNLM"/>
    </source>
</evidence>
<dbReference type="EMBL" id="MEWR01000023">
    <property type="protein sequence ID" value="OGC81677.1"/>
    <property type="molecule type" value="Genomic_DNA"/>
</dbReference>
<dbReference type="InterPro" id="IPR032466">
    <property type="entry name" value="Metal_Hydrolase"/>
</dbReference>
<proteinExistence type="predicted"/>
<evidence type="ECO:0000313" key="2">
    <source>
        <dbReference type="Proteomes" id="UP000177614"/>
    </source>
</evidence>
<dbReference type="SUPFAM" id="SSF51556">
    <property type="entry name" value="Metallo-dependent hydrolases"/>
    <property type="match status" value="1"/>
</dbReference>
<dbReference type="Proteomes" id="UP000177614">
    <property type="component" value="Unassembled WGS sequence"/>
</dbReference>
<name>A0A1F4XJ07_9BACT</name>
<comment type="caution">
    <text evidence="1">The sequence shown here is derived from an EMBL/GenBank/DDBJ whole genome shotgun (WGS) entry which is preliminary data.</text>
</comment>
<reference evidence="1 2" key="1">
    <citation type="journal article" date="2016" name="Nat. Commun.">
        <title>Thousands of microbial genomes shed light on interconnected biogeochemical processes in an aquifer system.</title>
        <authorList>
            <person name="Anantharaman K."/>
            <person name="Brown C.T."/>
            <person name="Hug L.A."/>
            <person name="Sharon I."/>
            <person name="Castelle C.J."/>
            <person name="Probst A.J."/>
            <person name="Thomas B.C."/>
            <person name="Singh A."/>
            <person name="Wilkins M.J."/>
            <person name="Karaoz U."/>
            <person name="Brodie E.L."/>
            <person name="Williams K.H."/>
            <person name="Hubbard S.S."/>
            <person name="Banfield J.F."/>
        </authorList>
    </citation>
    <scope>NUCLEOTIDE SEQUENCE [LARGE SCALE GENOMIC DNA]</scope>
</reference>
<dbReference type="STRING" id="1817814.A2V81_05370"/>
<evidence type="ECO:0000313" key="1">
    <source>
        <dbReference type="EMBL" id="OGC81677.1"/>
    </source>
</evidence>
<dbReference type="InterPro" id="IPR052349">
    <property type="entry name" value="Metallo-hydrolase_Enzymes"/>
</dbReference>
<accession>A0A1F4XJ07</accession>